<proteinExistence type="predicted"/>
<feature type="domain" description="Insertion element IS402-like" evidence="1">
    <location>
        <begin position="20"/>
        <end position="89"/>
    </location>
</feature>
<evidence type="ECO:0000313" key="3">
    <source>
        <dbReference type="Proteomes" id="UP000245765"/>
    </source>
</evidence>
<evidence type="ECO:0000259" key="1">
    <source>
        <dbReference type="Pfam" id="PF13340"/>
    </source>
</evidence>
<comment type="caution">
    <text evidence="2">The sequence shown here is derived from an EMBL/GenBank/DDBJ whole genome shotgun (WGS) entry which is preliminary data.</text>
</comment>
<dbReference type="InterPro" id="IPR052909">
    <property type="entry name" value="Transposase_6_like"/>
</dbReference>
<dbReference type="InterPro" id="IPR025161">
    <property type="entry name" value="IS402-like_dom"/>
</dbReference>
<dbReference type="AlphaFoldDB" id="A0A317F845"/>
<sequence>MSLYQRLPHRRAAPHVWSPLTDAEWSRLEPLVTPRNPGRPTDRRRLWDAIFWVACSRKPWRELPEHLGKPDTAHRALRRAGQAGIFPTLLLLVSDDRDLGGWEALRWRICRAVRRIAKLLPLAVTLMANRLGLRDALPCAPEKLPWPALSENIRRIAPLIQSPTLFATVAAELRLLHRLLAGDFRAWRRFE</sequence>
<gene>
    <name evidence="2" type="ORF">DFH01_17055</name>
</gene>
<dbReference type="Proteomes" id="UP000245765">
    <property type="component" value="Unassembled WGS sequence"/>
</dbReference>
<dbReference type="PANTHER" id="PTHR46637:SF1">
    <property type="entry name" value="BLL5188 PROTEIN"/>
    <property type="match status" value="1"/>
</dbReference>
<dbReference type="RefSeq" id="WP_109871708.1">
    <property type="nucleotide sequence ID" value="NZ_QGNA01000004.1"/>
</dbReference>
<dbReference type="PANTHER" id="PTHR46637">
    <property type="entry name" value="TIS1421-TRANSPOSASE PROTEIN A"/>
    <property type="match status" value="1"/>
</dbReference>
<accession>A0A317F845</accession>
<dbReference type="EMBL" id="QGNA01000004">
    <property type="protein sequence ID" value="PWS35341.1"/>
    <property type="molecule type" value="Genomic_DNA"/>
</dbReference>
<dbReference type="OrthoDB" id="7263379at2"/>
<dbReference type="Pfam" id="PF13340">
    <property type="entry name" value="DUF4096"/>
    <property type="match status" value="1"/>
</dbReference>
<reference evidence="3" key="1">
    <citation type="submission" date="2018-05" db="EMBL/GenBank/DDBJ databases">
        <authorList>
            <person name="Du Z."/>
            <person name="Wang X."/>
        </authorList>
    </citation>
    <scope>NUCLEOTIDE SEQUENCE [LARGE SCALE GENOMIC DNA]</scope>
    <source>
        <strain evidence="3">CQN31</strain>
    </source>
</reference>
<evidence type="ECO:0000313" key="2">
    <source>
        <dbReference type="EMBL" id="PWS35341.1"/>
    </source>
</evidence>
<protein>
    <submittedName>
        <fullName evidence="2">Transposase</fullName>
    </submittedName>
</protein>
<keyword evidence="3" id="KW-1185">Reference proteome</keyword>
<organism evidence="2 3">
    <name type="scientific">Falsiroseomonas bella</name>
    <dbReference type="NCBI Taxonomy" id="2184016"/>
    <lineage>
        <taxon>Bacteria</taxon>
        <taxon>Pseudomonadati</taxon>
        <taxon>Pseudomonadota</taxon>
        <taxon>Alphaproteobacteria</taxon>
        <taxon>Acetobacterales</taxon>
        <taxon>Roseomonadaceae</taxon>
        <taxon>Falsiroseomonas</taxon>
    </lineage>
</organism>
<name>A0A317F845_9PROT</name>